<accession>A0A9E4N7T0</accession>
<evidence type="ECO:0000313" key="7">
    <source>
        <dbReference type="EMBL" id="MCG7949031.1"/>
    </source>
</evidence>
<proteinExistence type="predicted"/>
<evidence type="ECO:0000256" key="1">
    <source>
        <dbReference type="ARBA" id="ARBA00004651"/>
    </source>
</evidence>
<dbReference type="GO" id="GO:0005886">
    <property type="term" value="C:plasma membrane"/>
    <property type="evidence" value="ECO:0007669"/>
    <property type="project" value="UniProtKB-SubCell"/>
</dbReference>
<organism evidence="7 8">
    <name type="scientific">Candidatus Thiodiazotropha taylori</name>
    <dbReference type="NCBI Taxonomy" id="2792791"/>
    <lineage>
        <taxon>Bacteria</taxon>
        <taxon>Pseudomonadati</taxon>
        <taxon>Pseudomonadota</taxon>
        <taxon>Gammaproteobacteria</taxon>
        <taxon>Chromatiales</taxon>
        <taxon>Sedimenticolaceae</taxon>
        <taxon>Candidatus Thiodiazotropha</taxon>
    </lineage>
</organism>
<dbReference type="PANTHER" id="PTHR30250">
    <property type="entry name" value="PST FAMILY PREDICTED COLANIC ACID TRANSPORTER"/>
    <property type="match status" value="1"/>
</dbReference>
<feature type="transmembrane region" description="Helical" evidence="6">
    <location>
        <begin position="130"/>
        <end position="147"/>
    </location>
</feature>
<keyword evidence="5 6" id="KW-0472">Membrane</keyword>
<feature type="transmembrane region" description="Helical" evidence="6">
    <location>
        <begin position="192"/>
        <end position="213"/>
    </location>
</feature>
<reference evidence="7" key="1">
    <citation type="journal article" date="2021" name="Proc. Natl. Acad. Sci. U.S.A.">
        <title>Global biogeography of chemosynthetic symbionts reveals both localized and globally distributed symbiont groups. .</title>
        <authorList>
            <person name="Osvatic J.T."/>
            <person name="Wilkins L.G.E."/>
            <person name="Leibrecht L."/>
            <person name="Leray M."/>
            <person name="Zauner S."/>
            <person name="Polzin J."/>
            <person name="Camacho Y."/>
            <person name="Gros O."/>
            <person name="van Gils J.A."/>
            <person name="Eisen J.A."/>
            <person name="Petersen J.M."/>
            <person name="Yuen B."/>
        </authorList>
    </citation>
    <scope>NUCLEOTIDE SEQUENCE</scope>
    <source>
        <strain evidence="7">MAGclacostrist064TRANS</strain>
    </source>
</reference>
<feature type="transmembrane region" description="Helical" evidence="6">
    <location>
        <begin position="90"/>
        <end position="110"/>
    </location>
</feature>
<feature type="transmembrane region" description="Helical" evidence="6">
    <location>
        <begin position="21"/>
        <end position="44"/>
    </location>
</feature>
<keyword evidence="4 6" id="KW-1133">Transmembrane helix</keyword>
<comment type="caution">
    <text evidence="7">The sequence shown here is derived from an EMBL/GenBank/DDBJ whole genome shotgun (WGS) entry which is preliminary data.</text>
</comment>
<dbReference type="Proteomes" id="UP000886667">
    <property type="component" value="Unassembled WGS sequence"/>
</dbReference>
<feature type="transmembrane region" description="Helical" evidence="6">
    <location>
        <begin position="265"/>
        <end position="286"/>
    </location>
</feature>
<keyword evidence="3 6" id="KW-0812">Transmembrane</keyword>
<feature type="transmembrane region" description="Helical" evidence="6">
    <location>
        <begin position="167"/>
        <end position="186"/>
    </location>
</feature>
<dbReference type="EMBL" id="JAEPCM010000842">
    <property type="protein sequence ID" value="MCG7949031.1"/>
    <property type="molecule type" value="Genomic_DNA"/>
</dbReference>
<dbReference type="PANTHER" id="PTHR30250:SF11">
    <property type="entry name" value="O-ANTIGEN TRANSPORTER-RELATED"/>
    <property type="match status" value="1"/>
</dbReference>
<evidence type="ECO:0000313" key="8">
    <source>
        <dbReference type="Proteomes" id="UP000886667"/>
    </source>
</evidence>
<sequence length="443" mass="49139">MESGKRLINLTRSKVTGDSAWVTAGFATNAFSSLFVSILLARLFSENNVAIYFLFFSMVIVLSAITQVGLNVTVVKVLNKPKYIEFRLAYLIKMIFIILASNIFLSAIIILTPSDFFTEIITIDQNINQYLYIVLFWVLFFSLRSYLSEVFRGFHDIKRAALYQRILPNILLMLFLTIVYIFQLNIELHTLLISIVFINFFLICISLPRLMAYLKVLTYKPGVQFTHILASGGPIVMGQSIQFLITQSPIWILTIVSTLESVADYGVATRLAAVVSIPLLIANNVIMPKIAKLFGDENIAIINKTLNVSVIASSSLSLIVTIILVINGEWLLFLLFGEEYLLAYDLLIILCIGNLINVVSGSPAVVLAMAGFENYVMYSSFLAGILTISICFSIIPTYGAVGAAIAASIGISVLNLVLVLFCYKLTDAKTYLQMPSMIANKRA</sequence>
<feature type="transmembrane region" description="Helical" evidence="6">
    <location>
        <begin position="401"/>
        <end position="423"/>
    </location>
</feature>
<gene>
    <name evidence="7" type="ORF">JAZ07_22065</name>
</gene>
<evidence type="ECO:0000256" key="6">
    <source>
        <dbReference type="SAM" id="Phobius"/>
    </source>
</evidence>
<evidence type="ECO:0000256" key="2">
    <source>
        <dbReference type="ARBA" id="ARBA00022475"/>
    </source>
</evidence>
<keyword evidence="2" id="KW-1003">Cell membrane</keyword>
<dbReference type="AlphaFoldDB" id="A0A9E4N7T0"/>
<name>A0A9E4N7T0_9GAMM</name>
<feature type="transmembrane region" description="Helical" evidence="6">
    <location>
        <begin position="225"/>
        <end position="245"/>
    </location>
</feature>
<feature type="transmembrane region" description="Helical" evidence="6">
    <location>
        <begin position="375"/>
        <end position="395"/>
    </location>
</feature>
<protein>
    <submittedName>
        <fullName evidence="7">Oligosaccharide flippase family protein</fullName>
    </submittedName>
</protein>
<feature type="transmembrane region" description="Helical" evidence="6">
    <location>
        <begin position="50"/>
        <end position="78"/>
    </location>
</feature>
<dbReference type="InterPro" id="IPR050833">
    <property type="entry name" value="Poly_Biosynth_Transport"/>
</dbReference>
<feature type="transmembrane region" description="Helical" evidence="6">
    <location>
        <begin position="306"/>
        <end position="326"/>
    </location>
</feature>
<evidence type="ECO:0000256" key="4">
    <source>
        <dbReference type="ARBA" id="ARBA00022989"/>
    </source>
</evidence>
<feature type="transmembrane region" description="Helical" evidence="6">
    <location>
        <begin position="346"/>
        <end position="368"/>
    </location>
</feature>
<evidence type="ECO:0000256" key="3">
    <source>
        <dbReference type="ARBA" id="ARBA00022692"/>
    </source>
</evidence>
<comment type="subcellular location">
    <subcellularLocation>
        <location evidence="1">Cell membrane</location>
        <topology evidence="1">Multi-pass membrane protein</topology>
    </subcellularLocation>
</comment>
<evidence type="ECO:0000256" key="5">
    <source>
        <dbReference type="ARBA" id="ARBA00023136"/>
    </source>
</evidence>